<accession>A0A1I3FKW2</accession>
<organism evidence="1 2">
    <name type="scientific">Paracoccus aminovorans</name>
    <dbReference type="NCBI Taxonomy" id="34004"/>
    <lineage>
        <taxon>Bacteria</taxon>
        <taxon>Pseudomonadati</taxon>
        <taxon>Pseudomonadota</taxon>
        <taxon>Alphaproteobacteria</taxon>
        <taxon>Rhodobacterales</taxon>
        <taxon>Paracoccaceae</taxon>
        <taxon>Paracoccus</taxon>
    </lineage>
</organism>
<name>A0A1I3FKW2_9RHOB</name>
<protein>
    <submittedName>
        <fullName evidence="1">Uncharacterized protein</fullName>
    </submittedName>
</protein>
<sequence length="76" mass="8336">MNPDNRPPPPHPTAQVAPFVQVLGLEDAIRFILAFGGAELYIGKNPRDTNELVQMFGRESVEALASLATLPRRIPL</sequence>
<dbReference type="AlphaFoldDB" id="A0A1I3FKW2"/>
<dbReference type="STRING" id="34004.SAMN04488021_1815"/>
<evidence type="ECO:0000313" key="2">
    <source>
        <dbReference type="Proteomes" id="UP000183635"/>
    </source>
</evidence>
<gene>
    <name evidence="1" type="ORF">SAMN04488021_1815</name>
</gene>
<dbReference type="Proteomes" id="UP000183635">
    <property type="component" value="Unassembled WGS sequence"/>
</dbReference>
<reference evidence="1 2" key="1">
    <citation type="submission" date="2016-10" db="EMBL/GenBank/DDBJ databases">
        <authorList>
            <person name="de Groot N.N."/>
        </authorList>
    </citation>
    <scope>NUCLEOTIDE SEQUENCE [LARGE SCALE GENOMIC DNA]</scope>
    <source>
        <strain evidence="1 2">DSM 8537</strain>
    </source>
</reference>
<keyword evidence="2" id="KW-1185">Reference proteome</keyword>
<dbReference type="EMBL" id="FOPU01000081">
    <property type="protein sequence ID" value="SFI11762.1"/>
    <property type="molecule type" value="Genomic_DNA"/>
</dbReference>
<evidence type="ECO:0000313" key="1">
    <source>
        <dbReference type="EMBL" id="SFI11762.1"/>
    </source>
</evidence>
<proteinExistence type="predicted"/>
<feature type="non-terminal residue" evidence="1">
    <location>
        <position position="76"/>
    </location>
</feature>